<evidence type="ECO:0000256" key="1">
    <source>
        <dbReference type="ARBA" id="ARBA00001933"/>
    </source>
</evidence>
<feature type="domain" description="Aminotransferase class V" evidence="3">
    <location>
        <begin position="2"/>
        <end position="362"/>
    </location>
</feature>
<dbReference type="PIRSF" id="PIRSF005572">
    <property type="entry name" value="NifS"/>
    <property type="match status" value="1"/>
</dbReference>
<evidence type="ECO:0000256" key="2">
    <source>
        <dbReference type="ARBA" id="ARBA00022898"/>
    </source>
</evidence>
<dbReference type="EMBL" id="FNJU01000001">
    <property type="protein sequence ID" value="SDP00090.1"/>
    <property type="molecule type" value="Genomic_DNA"/>
</dbReference>
<dbReference type="SUPFAM" id="SSF53383">
    <property type="entry name" value="PLP-dependent transferases"/>
    <property type="match status" value="1"/>
</dbReference>
<evidence type="ECO:0000259" key="3">
    <source>
        <dbReference type="Pfam" id="PF00266"/>
    </source>
</evidence>
<keyword evidence="5" id="KW-1185">Reference proteome</keyword>
<dbReference type="OrthoDB" id="9808002at2"/>
<organism evidence="4 5">
    <name type="scientific">Litchfieldia salsa</name>
    <dbReference type="NCBI Taxonomy" id="930152"/>
    <lineage>
        <taxon>Bacteria</taxon>
        <taxon>Bacillati</taxon>
        <taxon>Bacillota</taxon>
        <taxon>Bacilli</taxon>
        <taxon>Bacillales</taxon>
        <taxon>Bacillaceae</taxon>
        <taxon>Litchfieldia</taxon>
    </lineage>
</organism>
<protein>
    <submittedName>
        <fullName evidence="4">Cysteine desulfurase</fullName>
    </submittedName>
</protein>
<dbReference type="InterPro" id="IPR015422">
    <property type="entry name" value="PyrdxlP-dep_Trfase_small"/>
</dbReference>
<sequence length="380" mass="41598">MIYLDNSATTKPFNDVINSFVKISQDYFGNPSSLHRLGGEAEKLLTQARQQAANLLEVSPSEIIFTAGGSEGNNLAIKGTVLQHKNRGNHIITTEIEHPSVSEAFQQMKKLGFEVSYVPVNHNGIVDVEDIKREIRETTILVSVIHVNNEVGTIQPIIDIGGLLKQYPKILLHVDHVQGIGKVPLKLHNSGIDLCTISAHKFNGLKGTGILYVKQGVNLAPLISGGEQEMQFRSGTENVAGIVSMTKALRITIENMEENVKKINKIKTEYINGLKRNSNITLNTPVEQSAPHIINFSINGLKSEVFIHLLEEEGIIVSTTSACSSKKQSPSKTLLAMKKSKEIANSAIRISLSQSNELQEVSIVLNAIDKAINQLGKVMK</sequence>
<dbReference type="InterPro" id="IPR000192">
    <property type="entry name" value="Aminotrans_V_dom"/>
</dbReference>
<dbReference type="InterPro" id="IPR015421">
    <property type="entry name" value="PyrdxlP-dep_Trfase_major"/>
</dbReference>
<dbReference type="Gene3D" id="3.90.1150.10">
    <property type="entry name" value="Aspartate Aminotransferase, domain 1"/>
    <property type="match status" value="1"/>
</dbReference>
<dbReference type="Gene3D" id="3.40.640.10">
    <property type="entry name" value="Type I PLP-dependent aspartate aminotransferase-like (Major domain)"/>
    <property type="match status" value="1"/>
</dbReference>
<keyword evidence="2" id="KW-0663">Pyridoxal phosphate</keyword>
<dbReference type="Pfam" id="PF00266">
    <property type="entry name" value="Aminotran_5"/>
    <property type="match status" value="1"/>
</dbReference>
<dbReference type="InterPro" id="IPR016454">
    <property type="entry name" value="Cysteine_dSase"/>
</dbReference>
<proteinExistence type="predicted"/>
<dbReference type="GO" id="GO:0003824">
    <property type="term" value="F:catalytic activity"/>
    <property type="evidence" value="ECO:0007669"/>
    <property type="project" value="UniProtKB-ARBA"/>
</dbReference>
<dbReference type="NCBIfam" id="NF002806">
    <property type="entry name" value="PRK02948.1"/>
    <property type="match status" value="1"/>
</dbReference>
<comment type="cofactor">
    <cofactor evidence="1">
        <name>pyridoxal 5'-phosphate</name>
        <dbReference type="ChEBI" id="CHEBI:597326"/>
    </cofactor>
</comment>
<dbReference type="PANTHER" id="PTHR11601">
    <property type="entry name" value="CYSTEINE DESULFURYLASE FAMILY MEMBER"/>
    <property type="match status" value="1"/>
</dbReference>
<evidence type="ECO:0000313" key="4">
    <source>
        <dbReference type="EMBL" id="SDP00090.1"/>
    </source>
</evidence>
<accession>A0A1H0P5X1</accession>
<dbReference type="Gene3D" id="1.10.260.50">
    <property type="match status" value="1"/>
</dbReference>
<dbReference type="Proteomes" id="UP000199159">
    <property type="component" value="Unassembled WGS sequence"/>
</dbReference>
<dbReference type="STRING" id="930152.SAMN05216565_101161"/>
<gene>
    <name evidence="4" type="ORF">SAMN05216565_101161</name>
</gene>
<dbReference type="RefSeq" id="WP_090849216.1">
    <property type="nucleotide sequence ID" value="NZ_FNJU01000001.1"/>
</dbReference>
<dbReference type="PANTHER" id="PTHR11601:SF50">
    <property type="entry name" value="CYSTEINE DESULFURASE ISCS 2-RELATED"/>
    <property type="match status" value="1"/>
</dbReference>
<evidence type="ECO:0000313" key="5">
    <source>
        <dbReference type="Proteomes" id="UP000199159"/>
    </source>
</evidence>
<name>A0A1H0P5X1_9BACI</name>
<dbReference type="AlphaFoldDB" id="A0A1H0P5X1"/>
<reference evidence="5" key="1">
    <citation type="submission" date="2016-10" db="EMBL/GenBank/DDBJ databases">
        <authorList>
            <person name="Varghese N."/>
            <person name="Submissions S."/>
        </authorList>
    </citation>
    <scope>NUCLEOTIDE SEQUENCE [LARGE SCALE GENOMIC DNA]</scope>
    <source>
        <strain evidence="5">IBRC-M10078</strain>
    </source>
</reference>
<dbReference type="InterPro" id="IPR015424">
    <property type="entry name" value="PyrdxlP-dep_Trfase"/>
</dbReference>